<organism evidence="1">
    <name type="scientific">Arundo donax</name>
    <name type="common">Giant reed</name>
    <name type="synonym">Donax arundinaceus</name>
    <dbReference type="NCBI Taxonomy" id="35708"/>
    <lineage>
        <taxon>Eukaryota</taxon>
        <taxon>Viridiplantae</taxon>
        <taxon>Streptophyta</taxon>
        <taxon>Embryophyta</taxon>
        <taxon>Tracheophyta</taxon>
        <taxon>Spermatophyta</taxon>
        <taxon>Magnoliopsida</taxon>
        <taxon>Liliopsida</taxon>
        <taxon>Poales</taxon>
        <taxon>Poaceae</taxon>
        <taxon>PACMAD clade</taxon>
        <taxon>Arundinoideae</taxon>
        <taxon>Arundineae</taxon>
        <taxon>Arundo</taxon>
    </lineage>
</organism>
<name>A0A0A9C911_ARUDO</name>
<sequence>MHLTMELIVQIEVLSLHNVTIGDS</sequence>
<evidence type="ECO:0000313" key="1">
    <source>
        <dbReference type="EMBL" id="JAD69895.1"/>
    </source>
</evidence>
<dbReference type="EMBL" id="GBRH01228000">
    <property type="protein sequence ID" value="JAD69895.1"/>
    <property type="molecule type" value="Transcribed_RNA"/>
</dbReference>
<reference evidence="1" key="1">
    <citation type="submission" date="2014-09" db="EMBL/GenBank/DDBJ databases">
        <authorList>
            <person name="Magalhaes I.L.F."/>
            <person name="Oliveira U."/>
            <person name="Santos F.R."/>
            <person name="Vidigal T.H.D.A."/>
            <person name="Brescovit A.D."/>
            <person name="Santos A.J."/>
        </authorList>
    </citation>
    <scope>NUCLEOTIDE SEQUENCE</scope>
    <source>
        <tissue evidence="1">Shoot tissue taken approximately 20 cm above the soil surface</tissue>
    </source>
</reference>
<reference evidence="1" key="2">
    <citation type="journal article" date="2015" name="Data Brief">
        <title>Shoot transcriptome of the giant reed, Arundo donax.</title>
        <authorList>
            <person name="Barrero R.A."/>
            <person name="Guerrero F.D."/>
            <person name="Moolhuijzen P."/>
            <person name="Goolsby J.A."/>
            <person name="Tidwell J."/>
            <person name="Bellgard S.E."/>
            <person name="Bellgard M.I."/>
        </authorList>
    </citation>
    <scope>NUCLEOTIDE SEQUENCE</scope>
    <source>
        <tissue evidence="1">Shoot tissue taken approximately 20 cm above the soil surface</tissue>
    </source>
</reference>
<protein>
    <submittedName>
        <fullName evidence="1">Uncharacterized protein</fullName>
    </submittedName>
</protein>
<dbReference type="AlphaFoldDB" id="A0A0A9C911"/>
<accession>A0A0A9C911</accession>
<proteinExistence type="predicted"/>